<dbReference type="InterPro" id="IPR003806">
    <property type="entry name" value="ATP-grasp_PylC-type"/>
</dbReference>
<dbReference type="PROSITE" id="PS50975">
    <property type="entry name" value="ATP_GRASP"/>
    <property type="match status" value="1"/>
</dbReference>
<dbReference type="RefSeq" id="WP_263340686.1">
    <property type="nucleotide sequence ID" value="NZ_JAGSYH010000006.1"/>
</dbReference>
<dbReference type="InterPro" id="IPR011761">
    <property type="entry name" value="ATP-grasp"/>
</dbReference>
<feature type="domain" description="ATP-grasp" evidence="2">
    <location>
        <begin position="53"/>
        <end position="263"/>
    </location>
</feature>
<sequence length="339" mass="37979">MATGADLLVPCDDAAVWHLHELHAKYPEMQSLIEYSLCAKEGFATIQSRAETLEAAAKLGIRVPLTRTVISEEDMENWPLDGSAVIKLDGTWGGAGVAIVDSKAKAIAEFRRLSGPVRSGVAWKRWLINRHPRSLMSLRRRREQGLTIQQFIQGHPANTMCACWQGEVLSAVTVEVLASQGQTGAAIVVRLIKNDEIDRATRLLARQFMFNGFFGLDFIIDEKTAVPYLIELNPRATQLGHLRLPGQDSLAAALIARITGEVSKAPEDCIENPIIALFPQTLNWDPDSVYLTSGHHDMPIEEPALCQELLRESWPDRQWLSRAYQYLRMPKREKMAKWS</sequence>
<proteinExistence type="predicted"/>
<organism evidence="3 4">
    <name type="scientific">Acidicapsa dinghuensis</name>
    <dbReference type="NCBI Taxonomy" id="2218256"/>
    <lineage>
        <taxon>Bacteria</taxon>
        <taxon>Pseudomonadati</taxon>
        <taxon>Acidobacteriota</taxon>
        <taxon>Terriglobia</taxon>
        <taxon>Terriglobales</taxon>
        <taxon>Acidobacteriaceae</taxon>
        <taxon>Acidicapsa</taxon>
    </lineage>
</organism>
<evidence type="ECO:0000256" key="1">
    <source>
        <dbReference type="PROSITE-ProRule" id="PRU00409"/>
    </source>
</evidence>
<keyword evidence="1" id="KW-0547">Nucleotide-binding</keyword>
<dbReference type="Pfam" id="PF02655">
    <property type="entry name" value="ATP-grasp_3"/>
    <property type="match status" value="1"/>
</dbReference>
<evidence type="ECO:0000259" key="2">
    <source>
        <dbReference type="PROSITE" id="PS50975"/>
    </source>
</evidence>
<protein>
    <submittedName>
        <fullName evidence="3">ATP-grasp domain-containing protein</fullName>
    </submittedName>
</protein>
<keyword evidence="1" id="KW-0067">ATP-binding</keyword>
<dbReference type="SUPFAM" id="SSF56059">
    <property type="entry name" value="Glutathione synthetase ATP-binding domain-like"/>
    <property type="match status" value="1"/>
</dbReference>
<accession>A0ABW1ELM6</accession>
<name>A0ABW1ELM6_9BACT</name>
<reference evidence="4" key="1">
    <citation type="journal article" date="2019" name="Int. J. Syst. Evol. Microbiol.">
        <title>The Global Catalogue of Microorganisms (GCM) 10K type strain sequencing project: providing services to taxonomists for standard genome sequencing and annotation.</title>
        <authorList>
            <consortium name="The Broad Institute Genomics Platform"/>
            <consortium name="The Broad Institute Genome Sequencing Center for Infectious Disease"/>
            <person name="Wu L."/>
            <person name="Ma J."/>
        </authorList>
    </citation>
    <scope>NUCLEOTIDE SEQUENCE [LARGE SCALE GENOMIC DNA]</scope>
    <source>
        <strain evidence="4">JCM 4087</strain>
    </source>
</reference>
<dbReference type="InterPro" id="IPR005479">
    <property type="entry name" value="CPAse_ATP-bd"/>
</dbReference>
<dbReference type="Gene3D" id="3.30.470.20">
    <property type="entry name" value="ATP-grasp fold, B domain"/>
    <property type="match status" value="1"/>
</dbReference>
<evidence type="ECO:0000313" key="4">
    <source>
        <dbReference type="Proteomes" id="UP001596091"/>
    </source>
</evidence>
<keyword evidence="4" id="KW-1185">Reference proteome</keyword>
<gene>
    <name evidence="3" type="ORF">ACFPT7_17850</name>
</gene>
<comment type="caution">
    <text evidence="3">The sequence shown here is derived from an EMBL/GenBank/DDBJ whole genome shotgun (WGS) entry which is preliminary data.</text>
</comment>
<dbReference type="PROSITE" id="PS00867">
    <property type="entry name" value="CPSASE_2"/>
    <property type="match status" value="1"/>
</dbReference>
<evidence type="ECO:0000313" key="3">
    <source>
        <dbReference type="EMBL" id="MFC5864175.1"/>
    </source>
</evidence>
<dbReference type="EMBL" id="JBHSPH010000008">
    <property type="protein sequence ID" value="MFC5864175.1"/>
    <property type="molecule type" value="Genomic_DNA"/>
</dbReference>
<dbReference type="Proteomes" id="UP001596091">
    <property type="component" value="Unassembled WGS sequence"/>
</dbReference>